<dbReference type="Pfam" id="PF02902">
    <property type="entry name" value="Peptidase_C48"/>
    <property type="match status" value="1"/>
</dbReference>
<dbReference type="Gene3D" id="1.10.418.20">
    <property type="match status" value="1"/>
</dbReference>
<protein>
    <recommendedName>
        <fullName evidence="4">Ubiquitin-like protease family profile domain-containing protein</fullName>
    </recommendedName>
</protein>
<dbReference type="Proteomes" id="UP001473302">
    <property type="component" value="Unassembled WGS sequence"/>
</dbReference>
<keyword evidence="6" id="KW-1185">Reference proteome</keyword>
<evidence type="ECO:0000259" key="4">
    <source>
        <dbReference type="Pfam" id="PF02902"/>
    </source>
</evidence>
<gene>
    <name evidence="5" type="ORF">MFLAVUS_011078</name>
</gene>
<sequence>MRKKKYESVNLLKAFLKQKYAAEHNGKCKKIEVHIADIPQQTNASDCGLFAIRSANLFLRSDAQHYYNALKDPSNSEAEINEYYNRSPVPTRKTVLRSIRTLTNNH</sequence>
<keyword evidence="3" id="KW-0378">Hydrolase</keyword>
<dbReference type="SUPFAM" id="SSF54001">
    <property type="entry name" value="Cysteine proteinases"/>
    <property type="match status" value="1"/>
</dbReference>
<evidence type="ECO:0000313" key="5">
    <source>
        <dbReference type="EMBL" id="GAA5817530.1"/>
    </source>
</evidence>
<reference evidence="5 6" key="1">
    <citation type="submission" date="2024-04" db="EMBL/GenBank/DDBJ databases">
        <title>genome sequences of Mucor flavus KT1a and Helicostylum pulchrum KT1b strains isolated from the surface of a dry-aged beef.</title>
        <authorList>
            <person name="Toyotome T."/>
            <person name="Hosono M."/>
            <person name="Torimaru M."/>
            <person name="Fukuda K."/>
            <person name="Mikami N."/>
        </authorList>
    </citation>
    <scope>NUCLEOTIDE SEQUENCE [LARGE SCALE GENOMIC DNA]</scope>
    <source>
        <strain evidence="5 6">KT1a</strain>
    </source>
</reference>
<accession>A0ABP9ZEI5</accession>
<evidence type="ECO:0000256" key="2">
    <source>
        <dbReference type="ARBA" id="ARBA00022670"/>
    </source>
</evidence>
<name>A0ABP9ZEI5_9FUNG</name>
<evidence type="ECO:0000256" key="3">
    <source>
        <dbReference type="ARBA" id="ARBA00022801"/>
    </source>
</evidence>
<dbReference type="InterPro" id="IPR003653">
    <property type="entry name" value="Peptidase_C48_C"/>
</dbReference>
<comment type="similarity">
    <text evidence="1">Belongs to the peptidase C48 family.</text>
</comment>
<dbReference type="InterPro" id="IPR038765">
    <property type="entry name" value="Papain-like_cys_pep_sf"/>
</dbReference>
<feature type="domain" description="Ubiquitin-like protease family profile" evidence="4">
    <location>
        <begin position="3"/>
        <end position="65"/>
    </location>
</feature>
<organism evidence="5 6">
    <name type="scientific">Mucor flavus</name>
    <dbReference type="NCBI Taxonomy" id="439312"/>
    <lineage>
        <taxon>Eukaryota</taxon>
        <taxon>Fungi</taxon>
        <taxon>Fungi incertae sedis</taxon>
        <taxon>Mucoromycota</taxon>
        <taxon>Mucoromycotina</taxon>
        <taxon>Mucoromycetes</taxon>
        <taxon>Mucorales</taxon>
        <taxon>Mucorineae</taxon>
        <taxon>Mucoraceae</taxon>
        <taxon>Mucor</taxon>
    </lineage>
</organism>
<evidence type="ECO:0000313" key="6">
    <source>
        <dbReference type="Proteomes" id="UP001473302"/>
    </source>
</evidence>
<dbReference type="EMBL" id="BAABUK010000044">
    <property type="protein sequence ID" value="GAA5817530.1"/>
    <property type="molecule type" value="Genomic_DNA"/>
</dbReference>
<keyword evidence="2" id="KW-0645">Protease</keyword>
<comment type="caution">
    <text evidence="5">The sequence shown here is derived from an EMBL/GenBank/DDBJ whole genome shotgun (WGS) entry which is preliminary data.</text>
</comment>
<proteinExistence type="inferred from homology"/>
<evidence type="ECO:0000256" key="1">
    <source>
        <dbReference type="ARBA" id="ARBA00005234"/>
    </source>
</evidence>